<dbReference type="OrthoDB" id="2451090at2"/>
<evidence type="ECO:0000313" key="8">
    <source>
        <dbReference type="EMBL" id="PWU68198.1"/>
    </source>
</evidence>
<sequence length="191" mass="22424">MQLEWLLQMKLWDSYVLVAPMAFIFVHILRPILFLPVLLLCITGGLVFGIIAGTIYSVIGLLFSSIIFYCLLSWLPVLSKKCEQIEKRWLKQRELTIVQICLLRLLPFMHFHLLSFCIYQNTKSFIEYLRTTLLSVLPLAIVYTALGDTLQQMPIWYAVPVTLFILILVYFFRRKQTIIKWQTFFSPTSHL</sequence>
<evidence type="ECO:0000259" key="7">
    <source>
        <dbReference type="Pfam" id="PF09335"/>
    </source>
</evidence>
<accession>A0A317L052</accession>
<feature type="transmembrane region" description="Helical" evidence="6">
    <location>
        <begin position="153"/>
        <end position="172"/>
    </location>
</feature>
<dbReference type="GO" id="GO:0005886">
    <property type="term" value="C:plasma membrane"/>
    <property type="evidence" value="ECO:0007669"/>
    <property type="project" value="UniProtKB-SubCell"/>
</dbReference>
<evidence type="ECO:0000256" key="5">
    <source>
        <dbReference type="ARBA" id="ARBA00023136"/>
    </source>
</evidence>
<comment type="similarity">
    <text evidence="6">Belongs to the TVP38/TMEM64 family.</text>
</comment>
<organism evidence="8 9">
    <name type="scientific">Gracilibacillus dipsosauri</name>
    <dbReference type="NCBI Taxonomy" id="178340"/>
    <lineage>
        <taxon>Bacteria</taxon>
        <taxon>Bacillati</taxon>
        <taxon>Bacillota</taxon>
        <taxon>Bacilli</taxon>
        <taxon>Bacillales</taxon>
        <taxon>Bacillaceae</taxon>
        <taxon>Gracilibacillus</taxon>
    </lineage>
</organism>
<protein>
    <recommendedName>
        <fullName evidence="6">TVP38/TMEM64 family membrane protein</fullName>
    </recommendedName>
</protein>
<dbReference type="Proteomes" id="UP000245624">
    <property type="component" value="Unassembled WGS sequence"/>
</dbReference>
<comment type="caution">
    <text evidence="8">The sequence shown here is derived from an EMBL/GenBank/DDBJ whole genome shotgun (WGS) entry which is preliminary data.</text>
</comment>
<name>A0A317L052_9BACI</name>
<dbReference type="InterPro" id="IPR032816">
    <property type="entry name" value="VTT_dom"/>
</dbReference>
<proteinExistence type="inferred from homology"/>
<evidence type="ECO:0000256" key="3">
    <source>
        <dbReference type="ARBA" id="ARBA00022692"/>
    </source>
</evidence>
<feature type="transmembrane region" description="Helical" evidence="6">
    <location>
        <begin position="58"/>
        <end position="77"/>
    </location>
</feature>
<comment type="subcellular location">
    <subcellularLocation>
        <location evidence="1 6">Cell membrane</location>
        <topology evidence="1 6">Multi-pass membrane protein</topology>
    </subcellularLocation>
</comment>
<evidence type="ECO:0000313" key="9">
    <source>
        <dbReference type="Proteomes" id="UP000245624"/>
    </source>
</evidence>
<reference evidence="8 9" key="1">
    <citation type="submission" date="2018-05" db="EMBL/GenBank/DDBJ databases">
        <title>Genomic analysis of Gracilibacillus dipsosauri DD1 reveals novel features of a salt-tolerant amylase.</title>
        <authorList>
            <person name="Deutch C.E."/>
            <person name="Yang S."/>
        </authorList>
    </citation>
    <scope>NUCLEOTIDE SEQUENCE [LARGE SCALE GENOMIC DNA]</scope>
    <source>
        <strain evidence="8 9">DD1</strain>
    </source>
</reference>
<keyword evidence="9" id="KW-1185">Reference proteome</keyword>
<keyword evidence="4 6" id="KW-1133">Transmembrane helix</keyword>
<dbReference type="EMBL" id="QGTD01000008">
    <property type="protein sequence ID" value="PWU68198.1"/>
    <property type="molecule type" value="Genomic_DNA"/>
</dbReference>
<evidence type="ECO:0000256" key="4">
    <source>
        <dbReference type="ARBA" id="ARBA00022989"/>
    </source>
</evidence>
<feature type="transmembrane region" description="Helical" evidence="6">
    <location>
        <begin position="128"/>
        <end position="147"/>
    </location>
</feature>
<dbReference type="AlphaFoldDB" id="A0A317L052"/>
<evidence type="ECO:0000256" key="2">
    <source>
        <dbReference type="ARBA" id="ARBA00022475"/>
    </source>
</evidence>
<keyword evidence="5 6" id="KW-0472">Membrane</keyword>
<dbReference type="RefSeq" id="WP_109983930.1">
    <property type="nucleotide sequence ID" value="NZ_JAJUIE010000029.1"/>
</dbReference>
<dbReference type="Pfam" id="PF09335">
    <property type="entry name" value="VTT_dom"/>
    <property type="match status" value="1"/>
</dbReference>
<dbReference type="InterPro" id="IPR015414">
    <property type="entry name" value="TMEM64"/>
</dbReference>
<feature type="transmembrane region" description="Helical" evidence="6">
    <location>
        <begin position="34"/>
        <end position="51"/>
    </location>
</feature>
<evidence type="ECO:0000256" key="1">
    <source>
        <dbReference type="ARBA" id="ARBA00004651"/>
    </source>
</evidence>
<feature type="transmembrane region" description="Helical" evidence="6">
    <location>
        <begin position="97"/>
        <end position="119"/>
    </location>
</feature>
<dbReference type="PANTHER" id="PTHR12677">
    <property type="entry name" value="GOLGI APPARATUS MEMBRANE PROTEIN TVP38-RELATED"/>
    <property type="match status" value="1"/>
</dbReference>
<gene>
    <name evidence="8" type="ORF">DLJ74_06995</name>
</gene>
<evidence type="ECO:0000256" key="6">
    <source>
        <dbReference type="RuleBase" id="RU366058"/>
    </source>
</evidence>
<dbReference type="PANTHER" id="PTHR12677:SF59">
    <property type="entry name" value="GOLGI APPARATUS MEMBRANE PROTEIN TVP38-RELATED"/>
    <property type="match status" value="1"/>
</dbReference>
<keyword evidence="2 6" id="KW-1003">Cell membrane</keyword>
<keyword evidence="3 6" id="KW-0812">Transmembrane</keyword>
<feature type="domain" description="VTT" evidence="7">
    <location>
        <begin position="36"/>
        <end position="148"/>
    </location>
</feature>